<feature type="compositionally biased region" description="Gly residues" evidence="1">
    <location>
        <begin position="13"/>
        <end position="25"/>
    </location>
</feature>
<accession>M7Z8H0</accession>
<evidence type="ECO:0000313" key="2">
    <source>
        <dbReference type="EMBL" id="EMS48670.1"/>
    </source>
</evidence>
<dbReference type="AlphaFoldDB" id="M7Z8H0"/>
<reference evidence="2" key="1">
    <citation type="journal article" date="2013" name="Nature">
        <title>Draft genome of the wheat A-genome progenitor Triticum urartu.</title>
        <authorList>
            <person name="Ling H.Q."/>
            <person name="Zhao S."/>
            <person name="Liu D."/>
            <person name="Wang J."/>
            <person name="Sun H."/>
            <person name="Zhang C."/>
            <person name="Fan H."/>
            <person name="Li D."/>
            <person name="Dong L."/>
            <person name="Tao Y."/>
            <person name="Gao C."/>
            <person name="Wu H."/>
            <person name="Li Y."/>
            <person name="Cui Y."/>
            <person name="Guo X."/>
            <person name="Zheng S."/>
            <person name="Wang B."/>
            <person name="Yu K."/>
            <person name="Liang Q."/>
            <person name="Yang W."/>
            <person name="Lou X."/>
            <person name="Chen J."/>
            <person name="Feng M."/>
            <person name="Jian J."/>
            <person name="Zhang X."/>
            <person name="Luo G."/>
            <person name="Jiang Y."/>
            <person name="Liu J."/>
            <person name="Wang Z."/>
            <person name="Sha Y."/>
            <person name="Zhang B."/>
            <person name="Wu H."/>
            <person name="Tang D."/>
            <person name="Shen Q."/>
            <person name="Xue P."/>
            <person name="Zou S."/>
            <person name="Wang X."/>
            <person name="Liu X."/>
            <person name="Wang F."/>
            <person name="Yang Y."/>
            <person name="An X."/>
            <person name="Dong Z."/>
            <person name="Zhang K."/>
            <person name="Zhang X."/>
            <person name="Luo M.C."/>
            <person name="Dvorak J."/>
            <person name="Tong Y."/>
            <person name="Wang J."/>
            <person name="Yang H."/>
            <person name="Li Z."/>
            <person name="Wang D."/>
            <person name="Zhang A."/>
            <person name="Wang J."/>
        </authorList>
    </citation>
    <scope>NUCLEOTIDE SEQUENCE</scope>
</reference>
<protein>
    <submittedName>
        <fullName evidence="2">Uncharacterized protein</fullName>
    </submittedName>
</protein>
<name>M7Z8H0_TRIUA</name>
<feature type="region of interest" description="Disordered" evidence="1">
    <location>
        <begin position="1"/>
        <end position="73"/>
    </location>
</feature>
<organism evidence="2">
    <name type="scientific">Triticum urartu</name>
    <name type="common">Red wild einkorn</name>
    <name type="synonym">Crithodium urartu</name>
    <dbReference type="NCBI Taxonomy" id="4572"/>
    <lineage>
        <taxon>Eukaryota</taxon>
        <taxon>Viridiplantae</taxon>
        <taxon>Streptophyta</taxon>
        <taxon>Embryophyta</taxon>
        <taxon>Tracheophyta</taxon>
        <taxon>Spermatophyta</taxon>
        <taxon>Magnoliopsida</taxon>
        <taxon>Liliopsida</taxon>
        <taxon>Poales</taxon>
        <taxon>Poaceae</taxon>
        <taxon>BOP clade</taxon>
        <taxon>Pooideae</taxon>
        <taxon>Triticodae</taxon>
        <taxon>Triticeae</taxon>
        <taxon>Triticinae</taxon>
        <taxon>Triticum</taxon>
    </lineage>
</organism>
<sequence length="147" mass="14960">MKGLLRQQEKMAGGAGRTEGGGGTGADEPGAPDHCSGGSRGQGDPGRVEVAGGLDRRSGAAVPGGAEEPWTRCRRWRQGTVGAEGACDNTSNVEALEQRSGRHGGAAAEQRQKGATTAGSKYEVTTCHSWGKNWNEQGDGNAISPGG</sequence>
<proteinExistence type="predicted"/>
<gene>
    <name evidence="2" type="ORF">TRIUR3_30564</name>
</gene>
<dbReference type="EMBL" id="KD250349">
    <property type="protein sequence ID" value="EMS48670.1"/>
    <property type="molecule type" value="Genomic_DNA"/>
</dbReference>
<feature type="region of interest" description="Disordered" evidence="1">
    <location>
        <begin position="98"/>
        <end position="121"/>
    </location>
</feature>
<evidence type="ECO:0000256" key="1">
    <source>
        <dbReference type="SAM" id="MobiDB-lite"/>
    </source>
</evidence>